<dbReference type="EMBL" id="CP140153">
    <property type="protein sequence ID" value="WQH16281.1"/>
    <property type="molecule type" value="Genomic_DNA"/>
</dbReference>
<accession>A0ABZ0YW78</accession>
<feature type="transmembrane region" description="Helical" evidence="8">
    <location>
        <begin position="20"/>
        <end position="38"/>
    </location>
</feature>
<dbReference type="RefSeq" id="WP_322521280.1">
    <property type="nucleotide sequence ID" value="NZ_CP140153.1"/>
</dbReference>
<dbReference type="InterPro" id="IPR011701">
    <property type="entry name" value="MFS"/>
</dbReference>
<feature type="transmembrane region" description="Helical" evidence="8">
    <location>
        <begin position="330"/>
        <end position="352"/>
    </location>
</feature>
<dbReference type="SUPFAM" id="SSF103473">
    <property type="entry name" value="MFS general substrate transporter"/>
    <property type="match status" value="1"/>
</dbReference>
<dbReference type="Proteomes" id="UP001327459">
    <property type="component" value="Chromosome"/>
</dbReference>
<evidence type="ECO:0000256" key="5">
    <source>
        <dbReference type="ARBA" id="ARBA00022692"/>
    </source>
</evidence>
<comment type="subcellular location">
    <subcellularLocation>
        <location evidence="8">Cell inner membrane</location>
        <topology evidence="8">Multi-pass membrane protein</topology>
    </subcellularLocation>
    <subcellularLocation>
        <location evidence="1">Cell membrane</location>
        <topology evidence="1">Multi-pass membrane protein</topology>
    </subcellularLocation>
</comment>
<dbReference type="PANTHER" id="PTHR23502">
    <property type="entry name" value="MAJOR FACILITATOR SUPERFAMILY"/>
    <property type="match status" value="1"/>
</dbReference>
<feature type="transmembrane region" description="Helical" evidence="8">
    <location>
        <begin position="58"/>
        <end position="77"/>
    </location>
</feature>
<keyword evidence="7 8" id="KW-0472">Membrane</keyword>
<keyword evidence="4" id="KW-1003">Cell membrane</keyword>
<evidence type="ECO:0000256" key="4">
    <source>
        <dbReference type="ARBA" id="ARBA00022475"/>
    </source>
</evidence>
<evidence type="ECO:0000256" key="2">
    <source>
        <dbReference type="ARBA" id="ARBA00006236"/>
    </source>
</evidence>
<feature type="transmembrane region" description="Helical" evidence="8">
    <location>
        <begin position="178"/>
        <end position="197"/>
    </location>
</feature>
<dbReference type="PANTHER" id="PTHR23502:SF132">
    <property type="entry name" value="POLYAMINE TRANSPORTER 2-RELATED"/>
    <property type="match status" value="1"/>
</dbReference>
<organism evidence="10 11">
    <name type="scientific">Guyparkeria halophila</name>
    <dbReference type="NCBI Taxonomy" id="47960"/>
    <lineage>
        <taxon>Bacteria</taxon>
        <taxon>Pseudomonadati</taxon>
        <taxon>Pseudomonadota</taxon>
        <taxon>Gammaproteobacteria</taxon>
        <taxon>Chromatiales</taxon>
        <taxon>Thioalkalibacteraceae</taxon>
        <taxon>Guyparkeria</taxon>
    </lineage>
</organism>
<feature type="transmembrane region" description="Helical" evidence="8">
    <location>
        <begin position="389"/>
        <end position="408"/>
    </location>
</feature>
<feature type="transmembrane region" description="Helical" evidence="8">
    <location>
        <begin position="364"/>
        <end position="383"/>
    </location>
</feature>
<dbReference type="InterPro" id="IPR004812">
    <property type="entry name" value="Efflux_drug-R_Bcr/CmlA"/>
</dbReference>
<evidence type="ECO:0000256" key="7">
    <source>
        <dbReference type="ARBA" id="ARBA00023136"/>
    </source>
</evidence>
<evidence type="ECO:0000259" key="9">
    <source>
        <dbReference type="PROSITE" id="PS50850"/>
    </source>
</evidence>
<feature type="transmembrane region" description="Helical" evidence="8">
    <location>
        <begin position="230"/>
        <end position="251"/>
    </location>
</feature>
<keyword evidence="11" id="KW-1185">Reference proteome</keyword>
<keyword evidence="3 8" id="KW-0813">Transport</keyword>
<feature type="transmembrane region" description="Helical" evidence="8">
    <location>
        <begin position="114"/>
        <end position="135"/>
    </location>
</feature>
<proteinExistence type="inferred from homology"/>
<keyword evidence="8" id="KW-0997">Cell inner membrane</keyword>
<evidence type="ECO:0000256" key="6">
    <source>
        <dbReference type="ARBA" id="ARBA00022989"/>
    </source>
</evidence>
<feature type="transmembrane region" description="Helical" evidence="8">
    <location>
        <begin position="147"/>
        <end position="166"/>
    </location>
</feature>
<dbReference type="Pfam" id="PF07690">
    <property type="entry name" value="MFS_1"/>
    <property type="match status" value="1"/>
</dbReference>
<evidence type="ECO:0000313" key="11">
    <source>
        <dbReference type="Proteomes" id="UP001327459"/>
    </source>
</evidence>
<dbReference type="InterPro" id="IPR036259">
    <property type="entry name" value="MFS_trans_sf"/>
</dbReference>
<reference evidence="10 11" key="1">
    <citation type="submission" date="2023-11" db="EMBL/GenBank/DDBJ databases">
        <title>MicrobeMod: A computational toolkit for identifying prokaryotic methylation and restriction-modification with nanopore sequencing.</title>
        <authorList>
            <person name="Crits-Christoph A."/>
            <person name="Kang S.C."/>
            <person name="Lee H."/>
            <person name="Ostrov N."/>
        </authorList>
    </citation>
    <scope>NUCLEOTIDE SEQUENCE [LARGE SCALE GENOMIC DNA]</scope>
    <source>
        <strain evidence="10 11">ATCC 49870</strain>
    </source>
</reference>
<evidence type="ECO:0000256" key="3">
    <source>
        <dbReference type="ARBA" id="ARBA00022448"/>
    </source>
</evidence>
<dbReference type="PROSITE" id="PS50850">
    <property type="entry name" value="MFS"/>
    <property type="match status" value="1"/>
</dbReference>
<feature type="domain" description="Major facilitator superfamily (MFS) profile" evidence="9">
    <location>
        <begin position="21"/>
        <end position="412"/>
    </location>
</feature>
<keyword evidence="5 8" id="KW-0812">Transmembrane</keyword>
<dbReference type="InterPro" id="IPR020846">
    <property type="entry name" value="MFS_dom"/>
</dbReference>
<dbReference type="CDD" id="cd17320">
    <property type="entry name" value="MFS_MdfA_MDR_like"/>
    <property type="match status" value="1"/>
</dbReference>
<comment type="similarity">
    <text evidence="2 8">Belongs to the major facilitator superfamily. Bcr/CmlA family.</text>
</comment>
<dbReference type="NCBIfam" id="TIGR00710">
    <property type="entry name" value="efflux_Bcr_CflA"/>
    <property type="match status" value="1"/>
</dbReference>
<dbReference type="Gene3D" id="1.20.1720.10">
    <property type="entry name" value="Multidrug resistance protein D"/>
    <property type="match status" value="1"/>
</dbReference>
<keyword evidence="6 8" id="KW-1133">Transmembrane helix</keyword>
<protein>
    <recommendedName>
        <fullName evidence="8">Bcr/CflA family efflux transporter</fullName>
    </recommendedName>
</protein>
<feature type="transmembrane region" description="Helical" evidence="8">
    <location>
        <begin position="288"/>
        <end position="310"/>
    </location>
</feature>
<sequence>MSAPVGDSARVDNAPRGRAAAVLILVIAGLLMLAPFTVDAYLPSFHAMADEFGVGQAAIQQTLSLYLLAFGSMMLFYGPASDSFGRKRVILLALLAYALMTVFAALSQSIGQLIAARVGQGLAAGAGVVIGRALVRDLFAGADAQRVMSNVMLIFAAAPAAAPIIGGWLHEWFGWRSVFWFLLGFSLLLVVAIWQLLPETVAHRDRQSFAPRFVLKSYARALAHPRYMQLVVVFALLFGGMFLYVAAAPVILIDHLGQDETDFWKFFVPLVTGLILGSRLTNWLAGRLSMTGTMALGLGLTGLAVVYNLIQAWVQPPDVTHGVWWTVTPITLYVMGMATTMPALNITALDYWPAQRGLASALQGATQMAFAGLVSGLMVAWLADSLFALAVGMAVLYLAALSLWFFWWREDRHLASG</sequence>
<gene>
    <name evidence="10" type="ORF">SR882_11085</name>
</gene>
<evidence type="ECO:0000256" key="8">
    <source>
        <dbReference type="RuleBase" id="RU365088"/>
    </source>
</evidence>
<feature type="transmembrane region" description="Helical" evidence="8">
    <location>
        <begin position="89"/>
        <end position="108"/>
    </location>
</feature>
<feature type="transmembrane region" description="Helical" evidence="8">
    <location>
        <begin position="263"/>
        <end position="281"/>
    </location>
</feature>
<evidence type="ECO:0000313" key="10">
    <source>
        <dbReference type="EMBL" id="WQH16281.1"/>
    </source>
</evidence>
<evidence type="ECO:0000256" key="1">
    <source>
        <dbReference type="ARBA" id="ARBA00004651"/>
    </source>
</evidence>
<name>A0ABZ0YW78_9GAMM</name>